<evidence type="ECO:0000256" key="7">
    <source>
        <dbReference type="ARBA" id="ARBA00054030"/>
    </source>
</evidence>
<dbReference type="NCBIfam" id="NF004790">
    <property type="entry name" value="PRK06136.1"/>
    <property type="match status" value="1"/>
</dbReference>
<evidence type="ECO:0000256" key="8">
    <source>
        <dbReference type="RuleBase" id="RU003960"/>
    </source>
</evidence>
<dbReference type="InterPro" id="IPR003043">
    <property type="entry name" value="Uropor_MeTrfase_CS"/>
</dbReference>
<dbReference type="InterPro" id="IPR014777">
    <property type="entry name" value="4pyrrole_Mease_sub1"/>
</dbReference>
<evidence type="ECO:0000256" key="5">
    <source>
        <dbReference type="ARBA" id="ARBA00023244"/>
    </source>
</evidence>
<sequence>MTDKSNRKSDRMYGQVYLVGAGLGNIAYLTRRAEELLKQAEVIIYDALVDEQILQFAPANCQLFHVGKRGGQASWLQTDINRLLVSECQAGKQVVRLKGGDPFIFGRCTAEIMALQEAGCCFEVVPGISSALAAPELAAIPLTDPVLSRSFTVLTGHEPADLNWEIFSQLETLVILMGTQQLPEIIHQLLRHDRSPKTPIAIIQAGGTPKQTVWTGTLGDILETTRGLSLSPAVIAIGEVVGLRDYLCPPGSPGFLNKFAMSDQSLPLAGITILITRAAGQNNEFRDRLEEFGAIVAEMPALEIGPPSSWQELDRAIANLDSYHWLILTSTNGVDYFFDRLLTQGKDTRHLAGIKIAVVGKKTAASLKQRGLQADFIPPNFVADSLVAEFPESVAGKNILFPRVETGGREVLVAEFTAAGANVTEVAAYQSGCPKKIDPAVANLLLQRQVDVITFASSKTVQYFCQLLTQELASNQNLNQDQQTDYPQTKKDQNLDNLLSDVLSNVYFASIGPQTSQTCIKLLGRVDIEAEEYTLDGLTQTIVKWASHRDKQIN</sequence>
<dbReference type="EMBL" id="CP159837">
    <property type="protein sequence ID" value="XCM39199.1"/>
    <property type="molecule type" value="Genomic_DNA"/>
</dbReference>
<dbReference type="PROSITE" id="PS00840">
    <property type="entry name" value="SUMT_2"/>
    <property type="match status" value="1"/>
</dbReference>
<evidence type="ECO:0000259" key="10">
    <source>
        <dbReference type="Pfam" id="PF00590"/>
    </source>
</evidence>
<dbReference type="GO" id="GO:0019354">
    <property type="term" value="P:siroheme biosynthetic process"/>
    <property type="evidence" value="ECO:0007669"/>
    <property type="project" value="InterPro"/>
</dbReference>
<feature type="domain" description="Tetrapyrrole methylase" evidence="10">
    <location>
        <begin position="16"/>
        <end position="221"/>
    </location>
</feature>
<dbReference type="CDD" id="cd06578">
    <property type="entry name" value="HemD"/>
    <property type="match status" value="1"/>
</dbReference>
<dbReference type="RefSeq" id="WP_054469373.1">
    <property type="nucleotide sequence ID" value="NZ_CP159837.1"/>
</dbReference>
<keyword evidence="9" id="KW-0812">Transmembrane</keyword>
<dbReference type="Pfam" id="PF00590">
    <property type="entry name" value="TP_methylase"/>
    <property type="match status" value="1"/>
</dbReference>
<proteinExistence type="inferred from homology"/>
<reference evidence="12" key="1">
    <citation type="submission" date="2024-07" db="EMBL/GenBank/DDBJ databases">
        <authorList>
            <person name="Kim Y.J."/>
            <person name="Jeong J.Y."/>
        </authorList>
    </citation>
    <scope>NUCLEOTIDE SEQUENCE</scope>
    <source>
        <strain evidence="12">GIHE-MW2</strain>
    </source>
</reference>
<keyword evidence="2 8" id="KW-0489">Methyltransferase</keyword>
<keyword evidence="5" id="KW-0627">Porphyrin biosynthesis</keyword>
<dbReference type="GO" id="GO:0004851">
    <property type="term" value="F:uroporphyrin-III C-methyltransferase activity"/>
    <property type="evidence" value="ECO:0007669"/>
    <property type="project" value="UniProtKB-EC"/>
</dbReference>
<evidence type="ECO:0000259" key="11">
    <source>
        <dbReference type="Pfam" id="PF02602"/>
    </source>
</evidence>
<dbReference type="Gene3D" id="3.30.950.10">
    <property type="entry name" value="Methyltransferase, Cobalt-precorrin-4 Transmethylase, Domain 2"/>
    <property type="match status" value="1"/>
</dbReference>
<dbReference type="InterPro" id="IPR003754">
    <property type="entry name" value="4pyrrol_synth_uPrphyn_synth"/>
</dbReference>
<dbReference type="InterPro" id="IPR035996">
    <property type="entry name" value="4pyrrol_Methylase_sf"/>
</dbReference>
<dbReference type="InterPro" id="IPR050161">
    <property type="entry name" value="Siro_Cobalamin_biosynth"/>
</dbReference>
<dbReference type="Pfam" id="PF02602">
    <property type="entry name" value="HEM4"/>
    <property type="match status" value="1"/>
</dbReference>
<keyword evidence="9" id="KW-1133">Transmembrane helix</keyword>
<dbReference type="GO" id="GO:0004852">
    <property type="term" value="F:uroporphyrinogen-III synthase activity"/>
    <property type="evidence" value="ECO:0007669"/>
    <property type="project" value="InterPro"/>
</dbReference>
<dbReference type="InterPro" id="IPR000878">
    <property type="entry name" value="4pyrrol_Mease"/>
</dbReference>
<dbReference type="PANTHER" id="PTHR45790:SF3">
    <property type="entry name" value="S-ADENOSYL-L-METHIONINE-DEPENDENT UROPORPHYRINOGEN III METHYLTRANSFERASE, CHLOROPLASTIC"/>
    <property type="match status" value="1"/>
</dbReference>
<dbReference type="Gene3D" id="3.40.1010.10">
    <property type="entry name" value="Cobalt-precorrin-4 Transmethylase, Domain 1"/>
    <property type="match status" value="1"/>
</dbReference>
<dbReference type="AlphaFoldDB" id="A0AAU8JKG1"/>
<keyword evidence="9" id="KW-0472">Membrane</keyword>
<dbReference type="Gene3D" id="3.40.50.10090">
    <property type="match status" value="2"/>
</dbReference>
<dbReference type="PANTHER" id="PTHR45790">
    <property type="entry name" value="SIROHEME SYNTHASE-RELATED"/>
    <property type="match status" value="1"/>
</dbReference>
<evidence type="ECO:0000256" key="9">
    <source>
        <dbReference type="SAM" id="Phobius"/>
    </source>
</evidence>
<feature type="transmembrane region" description="Helical" evidence="9">
    <location>
        <begin position="12"/>
        <end position="30"/>
    </location>
</feature>
<dbReference type="InterPro" id="IPR014776">
    <property type="entry name" value="4pyrrole_Mease_sub2"/>
</dbReference>
<dbReference type="SUPFAM" id="SSF69618">
    <property type="entry name" value="HemD-like"/>
    <property type="match status" value="1"/>
</dbReference>
<dbReference type="EC" id="2.1.1.107" evidence="1"/>
<accession>A0AAU8JKG1</accession>
<protein>
    <recommendedName>
        <fullName evidence="1">uroporphyrinogen-III C-methyltransferase</fullName>
        <ecNumber evidence="1">2.1.1.107</ecNumber>
    </recommendedName>
</protein>
<evidence type="ECO:0000256" key="4">
    <source>
        <dbReference type="ARBA" id="ARBA00022691"/>
    </source>
</evidence>
<organism evidence="12">
    <name type="scientific">Planktothricoides raciborskii GIHE-MW2</name>
    <dbReference type="NCBI Taxonomy" id="2792601"/>
    <lineage>
        <taxon>Bacteria</taxon>
        <taxon>Bacillati</taxon>
        <taxon>Cyanobacteriota</taxon>
        <taxon>Cyanophyceae</taxon>
        <taxon>Oscillatoriophycideae</taxon>
        <taxon>Oscillatoriales</taxon>
        <taxon>Oscillatoriaceae</taxon>
        <taxon>Planktothricoides</taxon>
    </lineage>
</organism>
<evidence type="ECO:0000256" key="1">
    <source>
        <dbReference type="ARBA" id="ARBA00012162"/>
    </source>
</evidence>
<dbReference type="NCBIfam" id="TIGR01469">
    <property type="entry name" value="cobA_cysG_Cterm"/>
    <property type="match status" value="1"/>
</dbReference>
<name>A0AAU8JKG1_9CYAN</name>
<feature type="domain" description="Tetrapyrrole biosynthesis uroporphyrinogen III synthase" evidence="11">
    <location>
        <begin position="284"/>
        <end position="540"/>
    </location>
</feature>
<dbReference type="CDD" id="cd11642">
    <property type="entry name" value="SUMT"/>
    <property type="match status" value="1"/>
</dbReference>
<comment type="similarity">
    <text evidence="8">Belongs to the precorrin methyltransferase family.</text>
</comment>
<dbReference type="InterPro" id="IPR036108">
    <property type="entry name" value="4pyrrol_syn_uPrphyn_synt_sf"/>
</dbReference>
<dbReference type="InterPro" id="IPR006366">
    <property type="entry name" value="CobA/CysG_C"/>
</dbReference>
<comment type="function">
    <text evidence="7">Catalyzes the two successive C-2 and C-7 methylation reactions involved in the conversion of uroporphyrinogen III to precorrin-2 via the intermediate formation of precorrin-1. It is a step in the biosynthesis of both cobalamin (vitamin B12) and siroheme.</text>
</comment>
<dbReference type="SUPFAM" id="SSF53790">
    <property type="entry name" value="Tetrapyrrole methylase"/>
    <property type="match status" value="1"/>
</dbReference>
<gene>
    <name evidence="12" type="primary">cobA</name>
    <name evidence="12" type="ORF">ABWT76_002103</name>
</gene>
<dbReference type="FunFam" id="3.40.1010.10:FF:000001">
    <property type="entry name" value="Siroheme synthase"/>
    <property type="match status" value="1"/>
</dbReference>
<evidence type="ECO:0000256" key="3">
    <source>
        <dbReference type="ARBA" id="ARBA00022679"/>
    </source>
</evidence>
<evidence type="ECO:0000256" key="2">
    <source>
        <dbReference type="ARBA" id="ARBA00022603"/>
    </source>
</evidence>
<keyword evidence="3 8" id="KW-0808">Transferase</keyword>
<evidence type="ECO:0000313" key="12">
    <source>
        <dbReference type="EMBL" id="XCM39199.1"/>
    </source>
</evidence>
<keyword evidence="4" id="KW-0949">S-adenosyl-L-methionine</keyword>
<evidence type="ECO:0000256" key="6">
    <source>
        <dbReference type="ARBA" id="ARBA00023444"/>
    </source>
</evidence>
<comment type="pathway">
    <text evidence="6">Porphyrin-containing compound metabolism.</text>
</comment>
<dbReference type="GO" id="GO:0032259">
    <property type="term" value="P:methylation"/>
    <property type="evidence" value="ECO:0007669"/>
    <property type="project" value="UniProtKB-KW"/>
</dbReference>